<dbReference type="Proteomes" id="UP001595764">
    <property type="component" value="Unassembled WGS sequence"/>
</dbReference>
<dbReference type="Gene3D" id="3.40.50.1820">
    <property type="entry name" value="alpha/beta hydrolase"/>
    <property type="match status" value="1"/>
</dbReference>
<accession>A0ABV7QC62</accession>
<evidence type="ECO:0000313" key="3">
    <source>
        <dbReference type="Proteomes" id="UP001595764"/>
    </source>
</evidence>
<protein>
    <submittedName>
        <fullName evidence="2">Alpha/beta fold hydrolase</fullName>
    </submittedName>
</protein>
<feature type="domain" description="AB hydrolase-1" evidence="1">
    <location>
        <begin position="9"/>
        <end position="228"/>
    </location>
</feature>
<gene>
    <name evidence="2" type="ORF">ACFORO_05560</name>
</gene>
<reference evidence="3" key="1">
    <citation type="journal article" date="2019" name="Int. J. Syst. Evol. Microbiol.">
        <title>The Global Catalogue of Microorganisms (GCM) 10K type strain sequencing project: providing services to taxonomists for standard genome sequencing and annotation.</title>
        <authorList>
            <consortium name="The Broad Institute Genomics Platform"/>
            <consortium name="The Broad Institute Genome Sequencing Center for Infectious Disease"/>
            <person name="Wu L."/>
            <person name="Ma J."/>
        </authorList>
    </citation>
    <scope>NUCLEOTIDE SEQUENCE [LARGE SCALE GENOMIC DNA]</scope>
    <source>
        <strain evidence="3">CGMCC 4.7682</strain>
    </source>
</reference>
<evidence type="ECO:0000313" key="2">
    <source>
        <dbReference type="EMBL" id="MFC3509620.1"/>
    </source>
</evidence>
<organism evidence="2 3">
    <name type="scientific">Amycolatopsis halotolerans</name>
    <dbReference type="NCBI Taxonomy" id="330083"/>
    <lineage>
        <taxon>Bacteria</taxon>
        <taxon>Bacillati</taxon>
        <taxon>Actinomycetota</taxon>
        <taxon>Actinomycetes</taxon>
        <taxon>Pseudonocardiales</taxon>
        <taxon>Pseudonocardiaceae</taxon>
        <taxon>Amycolatopsis</taxon>
    </lineage>
</organism>
<dbReference type="EMBL" id="JBHRWI010000006">
    <property type="protein sequence ID" value="MFC3509620.1"/>
    <property type="molecule type" value="Genomic_DNA"/>
</dbReference>
<name>A0ABV7QC62_9PSEU</name>
<dbReference type="InterPro" id="IPR029058">
    <property type="entry name" value="AB_hydrolase_fold"/>
</dbReference>
<evidence type="ECO:0000259" key="1">
    <source>
        <dbReference type="Pfam" id="PF12697"/>
    </source>
</evidence>
<dbReference type="SUPFAM" id="SSF53474">
    <property type="entry name" value="alpha/beta-Hydrolases"/>
    <property type="match status" value="1"/>
</dbReference>
<keyword evidence="2" id="KW-0378">Hydrolase</keyword>
<dbReference type="InterPro" id="IPR000073">
    <property type="entry name" value="AB_hydrolase_1"/>
</dbReference>
<dbReference type="Pfam" id="PF12697">
    <property type="entry name" value="Abhydrolase_6"/>
    <property type="match status" value="1"/>
</dbReference>
<dbReference type="PANTHER" id="PTHR37017">
    <property type="entry name" value="AB HYDROLASE-1 DOMAIN-CONTAINING PROTEIN-RELATED"/>
    <property type="match status" value="1"/>
</dbReference>
<proteinExistence type="predicted"/>
<comment type="caution">
    <text evidence="2">The sequence shown here is derived from an EMBL/GenBank/DDBJ whole genome shotgun (WGS) entry which is preliminary data.</text>
</comment>
<dbReference type="InterPro" id="IPR052897">
    <property type="entry name" value="Sec-Metab_Biosynth_Hydrolase"/>
</dbReference>
<dbReference type="PANTHER" id="PTHR37017:SF11">
    <property type="entry name" value="ESTERASE_LIPASE_THIOESTERASE DOMAIN-CONTAINING PROTEIN"/>
    <property type="match status" value="1"/>
</dbReference>
<dbReference type="RefSeq" id="WP_377867624.1">
    <property type="nucleotide sequence ID" value="NZ_JBHMAY010000001.1"/>
</dbReference>
<dbReference type="GO" id="GO:0016787">
    <property type="term" value="F:hydrolase activity"/>
    <property type="evidence" value="ECO:0007669"/>
    <property type="project" value="UniProtKB-KW"/>
</dbReference>
<sequence>MEAEKPTTFVLVHGAWHGPWCWERVSEHLIARGHEVVCPSLPCDNAEAGQDEYLAVLEAALRGRSGVVLVAHSMSGMVAPLATGNPAVSSLILLAALVRKPGSSLTDDGAAPLAEPLQKAVARAVVDESGRVVLDPADATDVLYHDCAPADAADAVRQLRPSANTVGAQTCPALPERRVPTTYVSCRADRAVNCDWNAARARELLAAEVREIDGGHSPFWSAPEEFAALLVELA</sequence>
<keyword evidence="3" id="KW-1185">Reference proteome</keyword>